<name>A0A8B9QVT9_ANAPL</name>
<evidence type="ECO:0000256" key="4">
    <source>
        <dbReference type="SAM" id="SignalP"/>
    </source>
</evidence>
<dbReference type="GO" id="GO:0005615">
    <property type="term" value="C:extracellular space"/>
    <property type="evidence" value="ECO:0007669"/>
    <property type="project" value="TreeGrafter"/>
</dbReference>
<dbReference type="AlphaFoldDB" id="A0A8B9QVT9"/>
<dbReference type="GO" id="GO:0005102">
    <property type="term" value="F:signaling receptor binding"/>
    <property type="evidence" value="ECO:0007669"/>
    <property type="project" value="TreeGrafter"/>
</dbReference>
<dbReference type="InterPro" id="IPR038178">
    <property type="entry name" value="Kringle_sf"/>
</dbReference>
<dbReference type="InterPro" id="IPR050759">
    <property type="entry name" value="Serine_protease_kringle"/>
</dbReference>
<proteinExistence type="predicted"/>
<evidence type="ECO:0000256" key="1">
    <source>
        <dbReference type="ARBA" id="ARBA00022572"/>
    </source>
</evidence>
<dbReference type="Gene3D" id="3.50.4.10">
    <property type="entry name" value="Hepatocyte Growth Factor"/>
    <property type="match status" value="1"/>
</dbReference>
<evidence type="ECO:0000256" key="2">
    <source>
        <dbReference type="ARBA" id="ARBA00023157"/>
    </source>
</evidence>
<evidence type="ECO:0000313" key="7">
    <source>
        <dbReference type="Proteomes" id="UP000694400"/>
    </source>
</evidence>
<accession>A0A8B9QVT9</accession>
<feature type="chain" id="PRO_5034956995" description="Kringle domain-containing protein" evidence="4">
    <location>
        <begin position="25"/>
        <end position="149"/>
    </location>
</feature>
<reference evidence="6" key="2">
    <citation type="submission" date="2025-08" db="UniProtKB">
        <authorList>
            <consortium name="Ensembl"/>
        </authorList>
    </citation>
    <scope>IDENTIFICATION</scope>
</reference>
<dbReference type="InterPro" id="IPR000001">
    <property type="entry name" value="Kringle"/>
</dbReference>
<keyword evidence="4" id="KW-0732">Signal</keyword>
<dbReference type="InterPro" id="IPR013806">
    <property type="entry name" value="Kringle-like"/>
</dbReference>
<evidence type="ECO:0000259" key="5">
    <source>
        <dbReference type="PROSITE" id="PS50070"/>
    </source>
</evidence>
<evidence type="ECO:0000313" key="6">
    <source>
        <dbReference type="Ensembl" id="ENSAPLP00020002241.1"/>
    </source>
</evidence>
<reference evidence="6" key="1">
    <citation type="submission" date="2019-08" db="EMBL/GenBank/DDBJ databases">
        <title>Three high-quality genomes provides insights into domestication of ducks.</title>
        <authorList>
            <person name="Hou Z.C."/>
            <person name="Zhu F."/>
            <person name="Yin Z.T."/>
            <person name="Zhang F."/>
        </authorList>
    </citation>
    <scope>NUCLEOTIDE SEQUENCE [LARGE SCALE GENOMIC DNA]</scope>
</reference>
<comment type="caution">
    <text evidence="3">Lacks conserved residue(s) required for the propagation of feature annotation.</text>
</comment>
<sequence length="149" mass="16854">SPCKTRLFGIVAHAFLMFPTSLESQAGYCGNHFQPQNLPRFFSHQDFLCRAFAYDRVTKRCHWLSFNSLTNDYVRNCIIGKGADYKGTISVTKSGIQCQAWNSMIPHEHRSARKITAETPEGKREGHGVFTTSPETRHEVCDIPLCSGR</sequence>
<dbReference type="Gene3D" id="2.40.20.10">
    <property type="entry name" value="Plasminogen Kringle 4"/>
    <property type="match status" value="1"/>
</dbReference>
<dbReference type="Proteomes" id="UP000694400">
    <property type="component" value="Chromosome 1"/>
</dbReference>
<dbReference type="SUPFAM" id="SSF57440">
    <property type="entry name" value="Kringle-like"/>
    <property type="match status" value="1"/>
</dbReference>
<keyword evidence="1 3" id="KW-0420">Kringle</keyword>
<protein>
    <recommendedName>
        <fullName evidence="5">Kringle domain-containing protein</fullName>
    </recommendedName>
</protein>
<feature type="domain" description="Kringle" evidence="5">
    <location>
        <begin position="76"/>
        <end position="146"/>
    </location>
</feature>
<dbReference type="Pfam" id="PF00051">
    <property type="entry name" value="Kringle"/>
    <property type="match status" value="1"/>
</dbReference>
<dbReference type="SUPFAM" id="SSF57414">
    <property type="entry name" value="Hairpin loop containing domain-like"/>
    <property type="match status" value="1"/>
</dbReference>
<evidence type="ECO:0000256" key="3">
    <source>
        <dbReference type="PROSITE-ProRule" id="PRU00121"/>
    </source>
</evidence>
<reference evidence="6" key="3">
    <citation type="submission" date="2025-09" db="UniProtKB">
        <authorList>
            <consortium name="Ensembl"/>
        </authorList>
    </citation>
    <scope>IDENTIFICATION</scope>
</reference>
<dbReference type="PROSITE" id="PS50070">
    <property type="entry name" value="KRINGLE_2"/>
    <property type="match status" value="1"/>
</dbReference>
<dbReference type="GO" id="GO:0004175">
    <property type="term" value="F:endopeptidase activity"/>
    <property type="evidence" value="ECO:0007669"/>
    <property type="project" value="TreeGrafter"/>
</dbReference>
<keyword evidence="2" id="KW-1015">Disulfide bond</keyword>
<feature type="signal peptide" evidence="4">
    <location>
        <begin position="1"/>
        <end position="24"/>
    </location>
</feature>
<organism evidence="6 7">
    <name type="scientific">Anas platyrhynchos</name>
    <name type="common">Mallard</name>
    <name type="synonym">Anas boschas</name>
    <dbReference type="NCBI Taxonomy" id="8839"/>
    <lineage>
        <taxon>Eukaryota</taxon>
        <taxon>Metazoa</taxon>
        <taxon>Chordata</taxon>
        <taxon>Craniata</taxon>
        <taxon>Vertebrata</taxon>
        <taxon>Euteleostomi</taxon>
        <taxon>Archelosauria</taxon>
        <taxon>Archosauria</taxon>
        <taxon>Dinosauria</taxon>
        <taxon>Saurischia</taxon>
        <taxon>Theropoda</taxon>
        <taxon>Coelurosauria</taxon>
        <taxon>Aves</taxon>
        <taxon>Neognathae</taxon>
        <taxon>Galloanserae</taxon>
        <taxon>Anseriformes</taxon>
        <taxon>Anatidae</taxon>
        <taxon>Anatinae</taxon>
        <taxon>Anas</taxon>
    </lineage>
</organism>
<dbReference type="PANTHER" id="PTHR24261:SF7">
    <property type="entry name" value="KRINGLE DOMAIN-CONTAINING PROTEIN"/>
    <property type="match status" value="1"/>
</dbReference>
<dbReference type="Ensembl" id="ENSAPLT00020002415.1">
    <property type="protein sequence ID" value="ENSAPLP00020002241.1"/>
    <property type="gene ID" value="ENSAPLG00020001645.1"/>
</dbReference>
<dbReference type="SMART" id="SM00130">
    <property type="entry name" value="KR"/>
    <property type="match status" value="1"/>
</dbReference>
<dbReference type="PANTHER" id="PTHR24261">
    <property type="entry name" value="PLASMINOGEN-RELATED"/>
    <property type="match status" value="1"/>
</dbReference>
<dbReference type="PRINTS" id="PR00018">
    <property type="entry name" value="KRINGLE"/>
</dbReference>
<dbReference type="CDD" id="cd00108">
    <property type="entry name" value="KR"/>
    <property type="match status" value="1"/>
</dbReference>